<feature type="transmembrane region" description="Helical" evidence="7">
    <location>
        <begin position="445"/>
        <end position="463"/>
    </location>
</feature>
<evidence type="ECO:0000256" key="7">
    <source>
        <dbReference type="SAM" id="Phobius"/>
    </source>
</evidence>
<feature type="transmembrane region" description="Helical" evidence="7">
    <location>
        <begin position="328"/>
        <end position="349"/>
    </location>
</feature>
<keyword evidence="5 7" id="KW-0472">Membrane</keyword>
<dbReference type="InterPro" id="IPR003834">
    <property type="entry name" value="Cyt_c_assmbl_TM_dom"/>
</dbReference>
<feature type="transmembrane region" description="Helical" evidence="7">
    <location>
        <begin position="370"/>
        <end position="392"/>
    </location>
</feature>
<dbReference type="GO" id="GO:0017004">
    <property type="term" value="P:cytochrome complex assembly"/>
    <property type="evidence" value="ECO:0007669"/>
    <property type="project" value="UniProtKB-KW"/>
</dbReference>
<evidence type="ECO:0000256" key="2">
    <source>
        <dbReference type="ARBA" id="ARBA00022692"/>
    </source>
</evidence>
<name>A0A7K1TCB2_9BACT</name>
<dbReference type="GO" id="GO:0016020">
    <property type="term" value="C:membrane"/>
    <property type="evidence" value="ECO:0007669"/>
    <property type="project" value="UniProtKB-SubCell"/>
</dbReference>
<evidence type="ECO:0000259" key="8">
    <source>
        <dbReference type="Pfam" id="PF02683"/>
    </source>
</evidence>
<dbReference type="RefSeq" id="WP_157563498.1">
    <property type="nucleotide sequence ID" value="NZ_WQKZ01000002.1"/>
</dbReference>
<dbReference type="Gene3D" id="2.60.40.1250">
    <property type="entry name" value="Thiol:disulfide interchange protein DsbD, N-terminal domain"/>
    <property type="match status" value="1"/>
</dbReference>
<gene>
    <name evidence="10" type="ORF">GO988_06900</name>
</gene>
<keyword evidence="3" id="KW-0201">Cytochrome c-type biogenesis</keyword>
<keyword evidence="11" id="KW-1185">Reference proteome</keyword>
<reference evidence="10 11" key="1">
    <citation type="submission" date="2019-12" db="EMBL/GenBank/DDBJ databases">
        <title>Hymenobacter sp. HMF4947 Genome sequencing and assembly.</title>
        <authorList>
            <person name="Kang H."/>
            <person name="Cha I."/>
            <person name="Kim H."/>
            <person name="Joh K."/>
        </authorList>
    </citation>
    <scope>NUCLEOTIDE SEQUENCE [LARGE SCALE GENOMIC DNA]</scope>
    <source>
        <strain evidence="10 11">HMF4947</strain>
    </source>
</reference>
<dbReference type="AlphaFoldDB" id="A0A7K1TCB2"/>
<evidence type="ECO:0000256" key="5">
    <source>
        <dbReference type="ARBA" id="ARBA00023136"/>
    </source>
</evidence>
<evidence type="ECO:0000256" key="3">
    <source>
        <dbReference type="ARBA" id="ARBA00022748"/>
    </source>
</evidence>
<feature type="transmembrane region" description="Helical" evidence="7">
    <location>
        <begin position="508"/>
        <end position="532"/>
    </location>
</feature>
<feature type="compositionally biased region" description="Low complexity" evidence="6">
    <location>
        <begin position="199"/>
        <end position="214"/>
    </location>
</feature>
<feature type="domain" description="Cytochrome C biogenesis protein transmembrane" evidence="8">
    <location>
        <begin position="252"/>
        <end position="464"/>
    </location>
</feature>
<evidence type="ECO:0000313" key="10">
    <source>
        <dbReference type="EMBL" id="MVN76048.1"/>
    </source>
</evidence>
<feature type="transmembrane region" description="Helical" evidence="7">
    <location>
        <begin position="249"/>
        <end position="273"/>
    </location>
</feature>
<dbReference type="GO" id="GO:0045454">
    <property type="term" value="P:cell redox homeostasis"/>
    <property type="evidence" value="ECO:0007669"/>
    <property type="project" value="TreeGrafter"/>
</dbReference>
<evidence type="ECO:0000256" key="6">
    <source>
        <dbReference type="SAM" id="MobiDB-lite"/>
    </source>
</evidence>
<dbReference type="Proteomes" id="UP000441336">
    <property type="component" value="Unassembled WGS sequence"/>
</dbReference>
<keyword evidence="2 7" id="KW-0812">Transmembrane</keyword>
<feature type="transmembrane region" description="Helical" evidence="7">
    <location>
        <begin position="478"/>
        <end position="496"/>
    </location>
</feature>
<proteinExistence type="predicted"/>
<dbReference type="SUPFAM" id="SSF52833">
    <property type="entry name" value="Thioredoxin-like"/>
    <property type="match status" value="1"/>
</dbReference>
<dbReference type="Gene3D" id="3.40.30.10">
    <property type="entry name" value="Glutaredoxin"/>
    <property type="match status" value="1"/>
</dbReference>
<dbReference type="PANTHER" id="PTHR32234:SF0">
    <property type="entry name" value="THIOL:DISULFIDE INTERCHANGE PROTEIN DSBD"/>
    <property type="match status" value="1"/>
</dbReference>
<evidence type="ECO:0000259" key="9">
    <source>
        <dbReference type="Pfam" id="PF11412"/>
    </source>
</evidence>
<dbReference type="InterPro" id="IPR036249">
    <property type="entry name" value="Thioredoxin-like_sf"/>
</dbReference>
<feature type="transmembrane region" description="Helical" evidence="7">
    <location>
        <begin position="412"/>
        <end position="433"/>
    </location>
</feature>
<evidence type="ECO:0000256" key="1">
    <source>
        <dbReference type="ARBA" id="ARBA00004141"/>
    </source>
</evidence>
<dbReference type="InterPro" id="IPR028250">
    <property type="entry name" value="DsbDN"/>
</dbReference>
<feature type="transmembrane region" description="Helical" evidence="7">
    <location>
        <begin position="294"/>
        <end position="316"/>
    </location>
</feature>
<feature type="domain" description="Thiol:disulfide interchange protein DsbD N-terminal" evidence="9">
    <location>
        <begin position="41"/>
        <end position="153"/>
    </location>
</feature>
<dbReference type="Pfam" id="PF11412">
    <property type="entry name" value="DsbD_N"/>
    <property type="match status" value="1"/>
</dbReference>
<feature type="compositionally biased region" description="Low complexity" evidence="6">
    <location>
        <begin position="182"/>
        <end position="191"/>
    </location>
</feature>
<dbReference type="PANTHER" id="PTHR32234">
    <property type="entry name" value="THIOL:DISULFIDE INTERCHANGE PROTEIN DSBD"/>
    <property type="match status" value="1"/>
</dbReference>
<evidence type="ECO:0000256" key="4">
    <source>
        <dbReference type="ARBA" id="ARBA00022989"/>
    </source>
</evidence>
<keyword evidence="4 7" id="KW-1133">Transmembrane helix</keyword>
<dbReference type="EMBL" id="WQKZ01000002">
    <property type="protein sequence ID" value="MVN76048.1"/>
    <property type="molecule type" value="Genomic_DNA"/>
</dbReference>
<organism evidence="10 11">
    <name type="scientific">Hymenobacter ginkgonis</name>
    <dbReference type="NCBI Taxonomy" id="2682976"/>
    <lineage>
        <taxon>Bacteria</taxon>
        <taxon>Pseudomonadati</taxon>
        <taxon>Bacteroidota</taxon>
        <taxon>Cytophagia</taxon>
        <taxon>Cytophagales</taxon>
        <taxon>Hymenobacteraceae</taxon>
        <taxon>Hymenobacter</taxon>
    </lineage>
</organism>
<dbReference type="InterPro" id="IPR036929">
    <property type="entry name" value="DsbDN_sf"/>
</dbReference>
<dbReference type="Pfam" id="PF02683">
    <property type="entry name" value="DsbD_TM"/>
    <property type="match status" value="1"/>
</dbReference>
<dbReference type="GO" id="GO:0015035">
    <property type="term" value="F:protein-disulfide reductase activity"/>
    <property type="evidence" value="ECO:0007669"/>
    <property type="project" value="TreeGrafter"/>
</dbReference>
<sequence length="726" mass="77467">MLDFVVRRPAALRLAWLLVLLVLGLGRPAQAQIERPVTWKFAAQPGAAGEATLTFTAAISGNWHIYSQFIEEGGPEPTSFKFTPSPDYELVGKVSEEPTPVKMFEKAFNMNIAYFPKRAVFSQKIRLKAAQTTVKGTLTFMACNDEKCLPPDDLDFSIAVKGTAGAAASAPGVAAPTPPAATKPTAVAPAAPAVPTPAPVADAPPAAPTAPALAAAPADSGRQAAAATAPTSTTKVLADAPASGASQSLWAIFLAGFLGGLAALIMPCIFPLLPLTVSYFTKQAHSRQQGLGRALLYGASIIVIYVALGLLITVLFGSDALNDLATSGLFNLFFFALLVVFAASFLGAFELTLPNSWIAKTDTEADKGGVLGIFFMAATLALVSFSCTGPIIGTLLVQAASTGAYLGPTAGMFGFSVALALPFTLFALFPSWLKALPKSGGWLNSVKVVLGFLELTLALKFLSNVDLAYHWQWFDRELFLALWIVIFALLGFYLLGKIRFSHDSELPFVSLPRLFLAIVVLAFTTYLVPGLWGAPLKSVSAFLPPQHTQDFDLYTPTLSGGGGGSAAAPAHPVRKYGELFHAPLGLDAFFDYDEARAYATQANKPIMIDFTGNACVNCRKMEANVWPDPAVLQRLRNDFVLVQLYVDDKTDLAPAEQTVSKFSGKKIRTIGNKWSDFQASRYGSNSQPDYVLLDPRTERVLVAPQGANYDPANFLAFLDKGLAAMK</sequence>
<comment type="caution">
    <text evidence="10">The sequence shown here is derived from an EMBL/GenBank/DDBJ whole genome shotgun (WGS) entry which is preliminary data.</text>
</comment>
<protein>
    <submittedName>
        <fullName evidence="10">Thioredoxin fold domain-containing protein</fullName>
    </submittedName>
</protein>
<dbReference type="Pfam" id="PF13899">
    <property type="entry name" value="Thioredoxin_7"/>
    <property type="match status" value="1"/>
</dbReference>
<evidence type="ECO:0000313" key="11">
    <source>
        <dbReference type="Proteomes" id="UP000441336"/>
    </source>
</evidence>
<accession>A0A7K1TCB2</accession>
<feature type="region of interest" description="Disordered" evidence="6">
    <location>
        <begin position="169"/>
        <end position="214"/>
    </location>
</feature>
<comment type="subcellular location">
    <subcellularLocation>
        <location evidence="1">Membrane</location>
        <topology evidence="1">Multi-pass membrane protein</topology>
    </subcellularLocation>
</comment>